<evidence type="ECO:0008006" key="4">
    <source>
        <dbReference type="Google" id="ProtNLM"/>
    </source>
</evidence>
<dbReference type="EMBL" id="FMAQ01000002">
    <property type="protein sequence ID" value="SCB91325.1"/>
    <property type="molecule type" value="Genomic_DNA"/>
</dbReference>
<accession>A0A1C4A9P6</accession>
<evidence type="ECO:0000256" key="1">
    <source>
        <dbReference type="SAM" id="Phobius"/>
    </source>
</evidence>
<evidence type="ECO:0000313" key="2">
    <source>
        <dbReference type="EMBL" id="SCB91325.1"/>
    </source>
</evidence>
<reference evidence="3" key="1">
    <citation type="submission" date="2016-08" db="EMBL/GenBank/DDBJ databases">
        <authorList>
            <person name="Varghese N."/>
            <person name="Submissions Spin"/>
        </authorList>
    </citation>
    <scope>NUCLEOTIDE SEQUENCE [LARGE SCALE GENOMIC DNA]</scope>
    <source>
        <strain evidence="3">R-53248</strain>
    </source>
</reference>
<dbReference type="RefSeq" id="WP_091347119.1">
    <property type="nucleotide sequence ID" value="NZ_FMAQ01000002.1"/>
</dbReference>
<keyword evidence="1" id="KW-1133">Transmembrane helix</keyword>
<keyword evidence="1" id="KW-0472">Membrane</keyword>
<evidence type="ECO:0000313" key="3">
    <source>
        <dbReference type="Proteomes" id="UP000199670"/>
    </source>
</evidence>
<organism evidence="2 3">
    <name type="scientific">Gilliamella bombicola</name>
    <dbReference type="NCBI Taxonomy" id="1798182"/>
    <lineage>
        <taxon>Bacteria</taxon>
        <taxon>Pseudomonadati</taxon>
        <taxon>Pseudomonadota</taxon>
        <taxon>Gammaproteobacteria</taxon>
        <taxon>Orbales</taxon>
        <taxon>Orbaceae</taxon>
        <taxon>Gilliamella</taxon>
    </lineage>
</organism>
<dbReference type="AlphaFoldDB" id="A0A1C4A9P6"/>
<dbReference type="OrthoDB" id="7059053at2"/>
<gene>
    <name evidence="2" type="ORF">GA0061081_102308</name>
</gene>
<protein>
    <recommendedName>
        <fullName evidence="4">Lipoprotein</fullName>
    </recommendedName>
</protein>
<dbReference type="STRING" id="1798182.GA0061081_102308"/>
<sequence length="193" mass="22058">MKGFIFILIFCLCGCAHKQVKILPTNDTIIKLKVDENTGIIAESEQYSYQFTHPDALKKLKNYRDFLAEYKNDVESVSIIFYQDNLDGEITAQYINFIPENKRLSDKKLLEKYKSNVILKNGYYQVLFTTQGNVYKQANTLSDQYLLPKSITVLVRANHEIDSDLDIKGDVAGLIIFPIFVPLIMVGCLIGRC</sequence>
<dbReference type="Proteomes" id="UP000199670">
    <property type="component" value="Unassembled WGS sequence"/>
</dbReference>
<keyword evidence="1" id="KW-0812">Transmembrane</keyword>
<feature type="transmembrane region" description="Helical" evidence="1">
    <location>
        <begin position="171"/>
        <end position="191"/>
    </location>
</feature>
<proteinExistence type="predicted"/>
<keyword evidence="3" id="KW-1185">Reference proteome</keyword>
<name>A0A1C4A9P6_9GAMM</name>